<dbReference type="Pfam" id="PF10604">
    <property type="entry name" value="Polyketide_cyc2"/>
    <property type="match status" value="1"/>
</dbReference>
<protein>
    <submittedName>
        <fullName evidence="1">ATPase</fullName>
    </submittedName>
</protein>
<comment type="caution">
    <text evidence="1">The sequence shown here is derived from an EMBL/GenBank/DDBJ whole genome shotgun (WGS) entry which is preliminary data.</text>
</comment>
<dbReference type="EMBL" id="JAAXPC010000004">
    <property type="protein sequence ID" value="NKY01625.1"/>
    <property type="molecule type" value="Genomic_DNA"/>
</dbReference>
<dbReference type="Gene3D" id="3.30.530.20">
    <property type="match status" value="1"/>
</dbReference>
<name>A0A846WIS5_9ACTN</name>
<reference evidence="1 2" key="1">
    <citation type="submission" date="2020-04" db="EMBL/GenBank/DDBJ databases">
        <title>MicrobeNet Type strains.</title>
        <authorList>
            <person name="Nicholson A.C."/>
        </authorList>
    </citation>
    <scope>NUCLEOTIDE SEQUENCE [LARGE SCALE GENOMIC DNA]</scope>
    <source>
        <strain evidence="1 2">ATCC BAA-14</strain>
    </source>
</reference>
<dbReference type="SUPFAM" id="SSF55961">
    <property type="entry name" value="Bet v1-like"/>
    <property type="match status" value="1"/>
</dbReference>
<dbReference type="Proteomes" id="UP000563898">
    <property type="component" value="Unassembled WGS sequence"/>
</dbReference>
<evidence type="ECO:0000313" key="1">
    <source>
        <dbReference type="EMBL" id="NKY01625.1"/>
    </source>
</evidence>
<proteinExistence type="predicted"/>
<dbReference type="InterPro" id="IPR023393">
    <property type="entry name" value="START-like_dom_sf"/>
</dbReference>
<accession>A0A846WIS5</accession>
<dbReference type="InterPro" id="IPR019587">
    <property type="entry name" value="Polyketide_cyclase/dehydratase"/>
</dbReference>
<sequence>MTVTRHVDAPPQAVFALLCDPVRHQETEPTDWVRDAIDTAPITRPGQIFAVNMFLEQAGGHYVIHNLVTAYEPDRVIAWLPGQLNDSGDHESGGWWWRYELTPDEDGTVVRLTYDWTNTPSAFREQVGGMPPFGRGFLEQSLASLDAALSRT</sequence>
<evidence type="ECO:0000313" key="2">
    <source>
        <dbReference type="Proteomes" id="UP000563898"/>
    </source>
</evidence>
<organism evidence="1 2">
    <name type="scientific">Gordonia polyisoprenivorans</name>
    <dbReference type="NCBI Taxonomy" id="84595"/>
    <lineage>
        <taxon>Bacteria</taxon>
        <taxon>Bacillati</taxon>
        <taxon>Actinomycetota</taxon>
        <taxon>Actinomycetes</taxon>
        <taxon>Mycobacteriales</taxon>
        <taxon>Gordoniaceae</taxon>
        <taxon>Gordonia</taxon>
    </lineage>
</organism>
<gene>
    <name evidence="1" type="ORF">HGA05_08585</name>
</gene>
<dbReference type="AlphaFoldDB" id="A0A846WIS5"/>